<sequence length="421" mass="44986">MPRARPAFGRLQAAGRSGSRSTFLKALSVSAASAAVRGRPPLGALSSLERPAIRPTTDTLYRSMLKGLHGYRLGPALRRHDGPTLDGLLGVSFNDLYWKGLGTDVGSGMLAAQAPFLPGQGRPGATLPPRASRAMLGRRRRTAPLTRLPLPRAAMGAIVGYPVHRGLLRAALLTAFALACYLKPQEMLQVRARHLIAPAVMAGPEYQCWPILRHDSTLLRAGKAGVHDGGVVIDMGAWLCPALACSQATLKPDDLILDLSFVDLRSGSGPPAEVIYHLKGALASELRLAVRLRRFAFLEPFAGSGQIGGALRAAGYACVSLDVNNGPLEDHLSPAFRSTIRGWLQGRVILGVWLGTPCTTWSRALRKPLRSIQAPMGLADLTESELARLQVGSDTFELSVNVIKTCVRLGIPVYLENPASS</sequence>
<name>A0ABN9PXI6_9DINO</name>
<accession>A0ABN9PXI6</accession>
<dbReference type="Proteomes" id="UP001189429">
    <property type="component" value="Unassembled WGS sequence"/>
</dbReference>
<protein>
    <submittedName>
        <fullName evidence="1">Uncharacterized protein</fullName>
    </submittedName>
</protein>
<evidence type="ECO:0000313" key="1">
    <source>
        <dbReference type="EMBL" id="CAK0798002.1"/>
    </source>
</evidence>
<evidence type="ECO:0000313" key="2">
    <source>
        <dbReference type="Proteomes" id="UP001189429"/>
    </source>
</evidence>
<comment type="caution">
    <text evidence="1">The sequence shown here is derived from an EMBL/GenBank/DDBJ whole genome shotgun (WGS) entry which is preliminary data.</text>
</comment>
<keyword evidence="2" id="KW-1185">Reference proteome</keyword>
<organism evidence="1 2">
    <name type="scientific">Prorocentrum cordatum</name>
    <dbReference type="NCBI Taxonomy" id="2364126"/>
    <lineage>
        <taxon>Eukaryota</taxon>
        <taxon>Sar</taxon>
        <taxon>Alveolata</taxon>
        <taxon>Dinophyceae</taxon>
        <taxon>Prorocentrales</taxon>
        <taxon>Prorocentraceae</taxon>
        <taxon>Prorocentrum</taxon>
    </lineage>
</organism>
<dbReference type="EMBL" id="CAUYUJ010001869">
    <property type="protein sequence ID" value="CAK0798002.1"/>
    <property type="molecule type" value="Genomic_DNA"/>
</dbReference>
<reference evidence="1" key="1">
    <citation type="submission" date="2023-10" db="EMBL/GenBank/DDBJ databases">
        <authorList>
            <person name="Chen Y."/>
            <person name="Shah S."/>
            <person name="Dougan E. K."/>
            <person name="Thang M."/>
            <person name="Chan C."/>
        </authorList>
    </citation>
    <scope>NUCLEOTIDE SEQUENCE [LARGE SCALE GENOMIC DNA]</scope>
</reference>
<feature type="non-terminal residue" evidence="1">
    <location>
        <position position="421"/>
    </location>
</feature>
<gene>
    <name evidence="1" type="ORF">PCOR1329_LOCUS6914</name>
</gene>
<proteinExistence type="predicted"/>